<organism evidence="1 2">
    <name type="scientific">Trichinella pseudospiralis</name>
    <name type="common">Parasitic roundworm</name>
    <dbReference type="NCBI Taxonomy" id="6337"/>
    <lineage>
        <taxon>Eukaryota</taxon>
        <taxon>Metazoa</taxon>
        <taxon>Ecdysozoa</taxon>
        <taxon>Nematoda</taxon>
        <taxon>Enoplea</taxon>
        <taxon>Dorylaimia</taxon>
        <taxon>Trichinellida</taxon>
        <taxon>Trichinellidae</taxon>
        <taxon>Trichinella</taxon>
    </lineage>
</organism>
<dbReference type="Proteomes" id="UP000054632">
    <property type="component" value="Unassembled WGS sequence"/>
</dbReference>
<comment type="caution">
    <text evidence="1">The sequence shown here is derived from an EMBL/GenBank/DDBJ whole genome shotgun (WGS) entry which is preliminary data.</text>
</comment>
<proteinExistence type="predicted"/>
<protein>
    <submittedName>
        <fullName evidence="1">Uncharacterized protein</fullName>
    </submittedName>
</protein>
<sequence>MVHAGASCESSADGSTWRARRLRYFAVLTEISSCQRRESSLASADKDEIPASPSLATASLTSCSAASDQRWFLCFWEDAAKLAACFRLSCKRRPLRVVKVWEHAMQTCIACVVDSFSPIGGVTVAGDGSRFTTFLQRA</sequence>
<reference evidence="1 2" key="1">
    <citation type="submission" date="2015-01" db="EMBL/GenBank/DDBJ databases">
        <title>Evolution of Trichinella species and genotypes.</title>
        <authorList>
            <person name="Korhonen P.K."/>
            <person name="Edoardo P."/>
            <person name="Giuseppe L.R."/>
            <person name="Gasser R.B."/>
        </authorList>
    </citation>
    <scope>NUCLEOTIDE SEQUENCE [LARGE SCALE GENOMIC DNA]</scope>
    <source>
        <strain evidence="1">ISS13</strain>
    </source>
</reference>
<dbReference type="EMBL" id="JYDR01000227">
    <property type="protein sequence ID" value="KRY65166.1"/>
    <property type="molecule type" value="Genomic_DNA"/>
</dbReference>
<evidence type="ECO:0000313" key="1">
    <source>
        <dbReference type="EMBL" id="KRY65166.1"/>
    </source>
</evidence>
<dbReference type="AlphaFoldDB" id="A0A0V1DU99"/>
<accession>A0A0V1DU99</accession>
<evidence type="ECO:0000313" key="2">
    <source>
        <dbReference type="Proteomes" id="UP000054632"/>
    </source>
</evidence>
<name>A0A0V1DU99_TRIPS</name>
<gene>
    <name evidence="1" type="ORF">T4A_10663</name>
</gene>